<dbReference type="GO" id="GO:0016787">
    <property type="term" value="F:hydrolase activity"/>
    <property type="evidence" value="ECO:0007669"/>
    <property type="project" value="UniProtKB-KW"/>
</dbReference>
<dbReference type="AlphaFoldDB" id="A0A9P8MZ89"/>
<dbReference type="GeneID" id="68352313"/>
<evidence type="ECO:0000256" key="1">
    <source>
        <dbReference type="SAM" id="SignalP"/>
    </source>
</evidence>
<evidence type="ECO:0000313" key="2">
    <source>
        <dbReference type="EMBL" id="KAH0965168.1"/>
    </source>
</evidence>
<comment type="caution">
    <text evidence="2">The sequence shown here is derived from an EMBL/GenBank/DDBJ whole genome shotgun (WGS) entry which is preliminary data.</text>
</comment>
<gene>
    <name evidence="2" type="ORF">HRG_03184</name>
</gene>
<keyword evidence="3" id="KW-1185">Reference proteome</keyword>
<protein>
    <submittedName>
        <fullName evidence="2">Glycoside hydrolase subgroup catalytic core protein</fullName>
    </submittedName>
</protein>
<dbReference type="Proteomes" id="UP000824596">
    <property type="component" value="Unassembled WGS sequence"/>
</dbReference>
<dbReference type="Gene3D" id="3.20.20.80">
    <property type="entry name" value="Glycosidases"/>
    <property type="match status" value="1"/>
</dbReference>
<feature type="signal peptide" evidence="1">
    <location>
        <begin position="1"/>
        <end position="17"/>
    </location>
</feature>
<name>A0A9P8MZ89_9HYPO</name>
<organism evidence="2 3">
    <name type="scientific">Hirsutella rhossiliensis</name>
    <dbReference type="NCBI Taxonomy" id="111463"/>
    <lineage>
        <taxon>Eukaryota</taxon>
        <taxon>Fungi</taxon>
        <taxon>Dikarya</taxon>
        <taxon>Ascomycota</taxon>
        <taxon>Pezizomycotina</taxon>
        <taxon>Sordariomycetes</taxon>
        <taxon>Hypocreomycetidae</taxon>
        <taxon>Hypocreales</taxon>
        <taxon>Ophiocordycipitaceae</taxon>
        <taxon>Hirsutella</taxon>
    </lineage>
</organism>
<dbReference type="SUPFAM" id="SSF51445">
    <property type="entry name" value="(Trans)glycosidases"/>
    <property type="match status" value="1"/>
</dbReference>
<reference evidence="2" key="1">
    <citation type="submission" date="2021-09" db="EMBL/GenBank/DDBJ databases">
        <title>A high-quality genome of the endoparasitic fungus Hirsutella rhossiliensis with a comparison of Hirsutella genomes reveals transposable elements contributing to genome size variation.</title>
        <authorList>
            <person name="Lin R."/>
            <person name="Jiao Y."/>
            <person name="Sun X."/>
            <person name="Ling J."/>
            <person name="Xie B."/>
            <person name="Cheng X."/>
        </authorList>
    </citation>
    <scope>NUCLEOTIDE SEQUENCE</scope>
    <source>
        <strain evidence="2">HR02</strain>
    </source>
</reference>
<accession>A0A9P8MZ89</accession>
<feature type="chain" id="PRO_5040109965" evidence="1">
    <location>
        <begin position="18"/>
        <end position="565"/>
    </location>
</feature>
<evidence type="ECO:0000313" key="3">
    <source>
        <dbReference type="Proteomes" id="UP000824596"/>
    </source>
</evidence>
<dbReference type="RefSeq" id="XP_044722681.1">
    <property type="nucleotide sequence ID" value="XM_044861655.1"/>
</dbReference>
<proteinExistence type="predicted"/>
<sequence>MSLLAVSFGLLLRLAAADGTGNHPEWPRWCGKAYQPHFDPGGQTVEPPALPGGPALDVRFKPRYSIYLESETRAEFVVDADVSKWHGQPWPDLGTPGTAPAVHFNISLVSGGGALVADKLVVGSKSNLFAFSLAALQPSLDPYKVLLTGTAEHGAPSITATSELFLLPDKKTGSVTRLDNLNGGILFRSRATGGRFEPFMPYGFYASCDNFLCDRDNLSKIKAYHDLGLNSMVSLTTILDSRPAYEYLDKLDLRFMYDLRSYYKNLTAVRQQVSAVKDFDAIYSYWGSDEPDGHQDPFNLVVEARDAIRKIDPYHPVSVTLNCQNYYFKEYSAGADFIMEDVYPVAINSTFSKWGTACNSTYGDCGCDNCQGGVGDVARRLDHLARYEEWLGLWPKTKAHNPQSFHGEGYWPRDPTEEEAVAMSALAFNHGAKAIASWVWPTSDVLAKVHGRFAHAAAKEPVRSMITEGRANRVRVEGPASVDVAYWTVEEKRQVLLSVVNGGSEPFNGLVTVPLPARTMPLANERVVWGNGTWTLGDGVVQLGGVAAMSTNMVILSIGGDAHEN</sequence>
<dbReference type="InterPro" id="IPR017853">
    <property type="entry name" value="GH"/>
</dbReference>
<dbReference type="EMBL" id="JAIZPD010000003">
    <property type="protein sequence ID" value="KAH0965168.1"/>
    <property type="molecule type" value="Genomic_DNA"/>
</dbReference>
<keyword evidence="2" id="KW-0378">Hydrolase</keyword>
<dbReference type="OrthoDB" id="2338662at2759"/>
<keyword evidence="1" id="KW-0732">Signal</keyword>